<dbReference type="PANTHER" id="PTHR43648">
    <property type="entry name" value="ELECTRON TRANSFER FLAVOPROTEIN BETA SUBUNIT LYSINE METHYLTRANSFERASE"/>
    <property type="match status" value="1"/>
</dbReference>
<dbReference type="InterPro" id="IPR050078">
    <property type="entry name" value="Ribosomal_L11_MeTrfase_PrmA"/>
</dbReference>
<keyword evidence="3" id="KW-0689">Ribosomal protein</keyword>
<evidence type="ECO:0000313" key="3">
    <source>
        <dbReference type="EMBL" id="PSL50884.1"/>
    </source>
</evidence>
<keyword evidence="1 3" id="KW-0489">Methyltransferase</keyword>
<evidence type="ECO:0000256" key="2">
    <source>
        <dbReference type="ARBA" id="ARBA00022679"/>
    </source>
</evidence>
<dbReference type="Proteomes" id="UP000242310">
    <property type="component" value="Unassembled WGS sequence"/>
</dbReference>
<evidence type="ECO:0000256" key="1">
    <source>
        <dbReference type="ARBA" id="ARBA00022603"/>
    </source>
</evidence>
<keyword evidence="4" id="KW-1185">Reference proteome</keyword>
<dbReference type="GO" id="GO:0005840">
    <property type="term" value="C:ribosome"/>
    <property type="evidence" value="ECO:0007669"/>
    <property type="project" value="UniProtKB-KW"/>
</dbReference>
<keyword evidence="2 3" id="KW-0808">Transferase</keyword>
<proteinExistence type="predicted"/>
<dbReference type="Gene3D" id="3.40.50.150">
    <property type="entry name" value="Vaccinia Virus protein VP39"/>
    <property type="match status" value="1"/>
</dbReference>
<sequence length="289" mass="32576">MTLVHTAVYLHTSEDRTWAEQLFEQGFTEIFIDENGENEAVHDGYQFRTESCTATLHFFNLPCATIEEAEKFLGLSPGRLFELKIDTSIPSYQPVTLTNGYTLSYPPFTQEKAEKEIRLDPQGNFGTGLHPTTVHCLKTMLNDPPDGEQVADIGTGSGVLAVAAAASRALHVSTFDIEPVKREVDWQFNINQLKTLPEVYEADVFSLLPFETKFTYIVINIGAEVTLKLLPKLSLQNVNTLIISGIISWRREDVLNMCKSVGFSVAEEQQADQWHTLKLKKIEKKRCEF</sequence>
<comment type="caution">
    <text evidence="3">The sequence shown here is derived from an EMBL/GenBank/DDBJ whole genome shotgun (WGS) entry which is preliminary data.</text>
</comment>
<gene>
    <name evidence="3" type="ORF">B0H94_102161</name>
</gene>
<dbReference type="OrthoDB" id="1888493at2"/>
<organism evidence="3 4">
    <name type="scientific">Salsuginibacillus halophilus</name>
    <dbReference type="NCBI Taxonomy" id="517424"/>
    <lineage>
        <taxon>Bacteria</taxon>
        <taxon>Bacillati</taxon>
        <taxon>Bacillota</taxon>
        <taxon>Bacilli</taxon>
        <taxon>Bacillales</taxon>
        <taxon>Bacillaceae</taxon>
        <taxon>Salsuginibacillus</taxon>
    </lineage>
</organism>
<reference evidence="3 4" key="1">
    <citation type="submission" date="2018-03" db="EMBL/GenBank/DDBJ databases">
        <title>Genomic Encyclopedia of Type Strains, Phase III (KMG-III): the genomes of soil and plant-associated and newly described type strains.</title>
        <authorList>
            <person name="Whitman W."/>
        </authorList>
    </citation>
    <scope>NUCLEOTIDE SEQUENCE [LARGE SCALE GENOMIC DNA]</scope>
    <source>
        <strain evidence="3 4">CGMCC 1.07653</strain>
    </source>
</reference>
<name>A0A2P8HXH6_9BACI</name>
<dbReference type="GO" id="GO:0032259">
    <property type="term" value="P:methylation"/>
    <property type="evidence" value="ECO:0007669"/>
    <property type="project" value="UniProtKB-KW"/>
</dbReference>
<dbReference type="EMBL" id="PYAV01000002">
    <property type="protein sequence ID" value="PSL50884.1"/>
    <property type="molecule type" value="Genomic_DNA"/>
</dbReference>
<keyword evidence="3" id="KW-0687">Ribonucleoprotein</keyword>
<protein>
    <submittedName>
        <fullName evidence="3">[LSU ribosomal protein L11P]-lysine N-methyltransferase</fullName>
    </submittedName>
</protein>
<dbReference type="AlphaFoldDB" id="A0A2P8HXH6"/>
<dbReference type="PANTHER" id="PTHR43648:SF1">
    <property type="entry name" value="ELECTRON TRANSFER FLAVOPROTEIN BETA SUBUNIT LYSINE METHYLTRANSFERASE"/>
    <property type="match status" value="1"/>
</dbReference>
<dbReference type="InterPro" id="IPR029063">
    <property type="entry name" value="SAM-dependent_MTases_sf"/>
</dbReference>
<accession>A0A2P8HXH6</accession>
<dbReference type="Pfam" id="PF06325">
    <property type="entry name" value="PrmA"/>
    <property type="match status" value="1"/>
</dbReference>
<dbReference type="GO" id="GO:0008276">
    <property type="term" value="F:protein methyltransferase activity"/>
    <property type="evidence" value="ECO:0007669"/>
    <property type="project" value="TreeGrafter"/>
</dbReference>
<evidence type="ECO:0000313" key="4">
    <source>
        <dbReference type="Proteomes" id="UP000242310"/>
    </source>
</evidence>
<dbReference type="SUPFAM" id="SSF53335">
    <property type="entry name" value="S-adenosyl-L-methionine-dependent methyltransferases"/>
    <property type="match status" value="1"/>
</dbReference>
<dbReference type="RefSeq" id="WP_106587603.1">
    <property type="nucleotide sequence ID" value="NZ_PYAV01000002.1"/>
</dbReference>